<dbReference type="OrthoDB" id="1093513at2"/>
<dbReference type="AlphaFoldDB" id="A0A318S8B1"/>
<dbReference type="RefSeq" id="WP_110887790.1">
    <property type="nucleotide sequence ID" value="NZ_QJSX01000013.1"/>
</dbReference>
<accession>A0A318S8B1</accession>
<dbReference type="Pfam" id="PF08747">
    <property type="entry name" value="BrxB"/>
    <property type="match status" value="1"/>
</dbReference>
<gene>
    <name evidence="1" type="ORF">DES52_11367</name>
</gene>
<evidence type="ECO:0000313" key="2">
    <source>
        <dbReference type="Proteomes" id="UP000248326"/>
    </source>
</evidence>
<evidence type="ECO:0000313" key="1">
    <source>
        <dbReference type="EMBL" id="PYE52021.1"/>
    </source>
</evidence>
<sequence>MRELTLPERLDRLKTALSDPAILKAQGLGNEIAFYIFDYDPQFEPTVTAHVQRLLERLEYEVLHVDLYRVCLEAIDARGLTQRALDLEAQKGSAALAKALHATLAPDKLARLIAEKVTPQHRLVFLTGVGAAWPLARSHALLNNLHALLDHVPLVTFYPGRYDGESLKLFSTFDDDNYYRAFQLVPRTTRSA</sequence>
<dbReference type="Proteomes" id="UP000248326">
    <property type="component" value="Unassembled WGS sequence"/>
</dbReference>
<organism evidence="1 2">
    <name type="scientific">Deinococcus yavapaiensis KR-236</name>
    <dbReference type="NCBI Taxonomy" id="694435"/>
    <lineage>
        <taxon>Bacteria</taxon>
        <taxon>Thermotogati</taxon>
        <taxon>Deinococcota</taxon>
        <taxon>Deinococci</taxon>
        <taxon>Deinococcales</taxon>
        <taxon>Deinococcaceae</taxon>
        <taxon>Deinococcus</taxon>
    </lineage>
</organism>
<protein>
    <submittedName>
        <fullName evidence="1">Uncharacterized protein DUF1788</fullName>
    </submittedName>
</protein>
<name>A0A318S8B1_9DEIO</name>
<dbReference type="InterPro" id="IPR014858">
    <property type="entry name" value="BrxB"/>
</dbReference>
<proteinExistence type="predicted"/>
<comment type="caution">
    <text evidence="1">The sequence shown here is derived from an EMBL/GenBank/DDBJ whole genome shotgun (WGS) entry which is preliminary data.</text>
</comment>
<reference evidence="1 2" key="1">
    <citation type="submission" date="2018-06" db="EMBL/GenBank/DDBJ databases">
        <title>Genomic Encyclopedia of Type Strains, Phase IV (KMG-IV): sequencing the most valuable type-strain genomes for metagenomic binning, comparative biology and taxonomic classification.</title>
        <authorList>
            <person name="Goeker M."/>
        </authorList>
    </citation>
    <scope>NUCLEOTIDE SEQUENCE [LARGE SCALE GENOMIC DNA]</scope>
    <source>
        <strain evidence="1 2">DSM 18048</strain>
    </source>
</reference>
<dbReference type="EMBL" id="QJSX01000013">
    <property type="protein sequence ID" value="PYE52021.1"/>
    <property type="molecule type" value="Genomic_DNA"/>
</dbReference>
<keyword evidence="2" id="KW-1185">Reference proteome</keyword>